<dbReference type="AlphaFoldDB" id="A0A8T0Z267"/>
<dbReference type="VEuPathDB" id="FungiDB:PC110_g3608"/>
<accession>A0A8T0Z267</accession>
<protein>
    <recommendedName>
        <fullName evidence="4">Ubiquitin-like protease family profile domain-containing protein</fullName>
    </recommendedName>
</protein>
<dbReference type="Proteomes" id="UP000735874">
    <property type="component" value="Unassembled WGS sequence"/>
</dbReference>
<dbReference type="EMBL" id="RCML01000050">
    <property type="protein sequence ID" value="KAG2995270.1"/>
    <property type="molecule type" value="Genomic_DNA"/>
</dbReference>
<name>A0A8T0Z267_9STRA</name>
<evidence type="ECO:0008006" key="4">
    <source>
        <dbReference type="Google" id="ProtNLM"/>
    </source>
</evidence>
<organism evidence="1 3">
    <name type="scientific">Phytophthora cactorum</name>
    <dbReference type="NCBI Taxonomy" id="29920"/>
    <lineage>
        <taxon>Eukaryota</taxon>
        <taxon>Sar</taxon>
        <taxon>Stramenopiles</taxon>
        <taxon>Oomycota</taxon>
        <taxon>Peronosporomycetes</taxon>
        <taxon>Peronosporales</taxon>
        <taxon>Peronosporaceae</taxon>
        <taxon>Phytophthora</taxon>
    </lineage>
</organism>
<dbReference type="SUPFAM" id="SSF54001">
    <property type="entry name" value="Cysteine proteinases"/>
    <property type="match status" value="1"/>
</dbReference>
<sequence>MATKIRAGPLHDDSYNDLEVTEPIQTDSDSCGVFVCRLFWTCVSSEAPSDVSSADVTKLRWEMLHAIMKVQPR</sequence>
<evidence type="ECO:0000313" key="1">
    <source>
        <dbReference type="EMBL" id="KAG2856157.1"/>
    </source>
</evidence>
<evidence type="ECO:0000313" key="3">
    <source>
        <dbReference type="Proteomes" id="UP000735874"/>
    </source>
</evidence>
<dbReference type="EMBL" id="RCMG01000345">
    <property type="protein sequence ID" value="KAG2856157.1"/>
    <property type="molecule type" value="Genomic_DNA"/>
</dbReference>
<gene>
    <name evidence="1" type="ORF">PC113_g11824</name>
    <name evidence="2" type="ORF">PC118_g3081</name>
</gene>
<dbReference type="InterPro" id="IPR038765">
    <property type="entry name" value="Papain-like_cys_pep_sf"/>
</dbReference>
<comment type="caution">
    <text evidence="1">The sequence shown here is derived from an EMBL/GenBank/DDBJ whole genome shotgun (WGS) entry which is preliminary data.</text>
</comment>
<dbReference type="Proteomes" id="UP000697107">
    <property type="component" value="Unassembled WGS sequence"/>
</dbReference>
<reference evidence="1" key="1">
    <citation type="submission" date="2018-10" db="EMBL/GenBank/DDBJ databases">
        <title>Effector identification in a new, highly contiguous assembly of the strawberry crown rot pathogen Phytophthora cactorum.</title>
        <authorList>
            <person name="Armitage A.D."/>
            <person name="Nellist C.F."/>
            <person name="Bates H."/>
            <person name="Vickerstaff R.J."/>
            <person name="Harrison R.J."/>
        </authorList>
    </citation>
    <scope>NUCLEOTIDE SEQUENCE</scope>
    <source>
        <strain evidence="1">15-7</strain>
        <strain evidence="2">P415</strain>
    </source>
</reference>
<proteinExistence type="predicted"/>
<evidence type="ECO:0000313" key="2">
    <source>
        <dbReference type="EMBL" id="KAG2995270.1"/>
    </source>
</evidence>
<dbReference type="Gene3D" id="3.40.395.10">
    <property type="entry name" value="Adenoviral Proteinase, Chain A"/>
    <property type="match status" value="1"/>
</dbReference>